<name>A0A9P9WL40_9PEZI</name>
<feature type="chain" id="PRO_5040259704" description="Hypersensitive response-inducing protein" evidence="1">
    <location>
        <begin position="17"/>
        <end position="147"/>
    </location>
</feature>
<keyword evidence="1" id="KW-0732">Signal</keyword>
<accession>A0A9P9WL40</accession>
<reference evidence="2" key="1">
    <citation type="submission" date="2021-03" db="EMBL/GenBank/DDBJ databases">
        <title>Revisited historic fungal species revealed as producer of novel bioactive compounds through whole genome sequencing and comparative genomics.</title>
        <authorList>
            <person name="Vignolle G.A."/>
            <person name="Hochenegger N."/>
            <person name="Mach R.L."/>
            <person name="Mach-Aigner A.R."/>
            <person name="Javad Rahimi M."/>
            <person name="Salim K.A."/>
            <person name="Chan C.M."/>
            <person name="Lim L.B.L."/>
            <person name="Cai F."/>
            <person name="Druzhinina I.S."/>
            <person name="U'Ren J.M."/>
            <person name="Derntl C."/>
        </authorList>
    </citation>
    <scope>NUCLEOTIDE SEQUENCE</scope>
    <source>
        <strain evidence="2">TUCIM 5799</strain>
    </source>
</reference>
<evidence type="ECO:0000256" key="1">
    <source>
        <dbReference type="SAM" id="SignalP"/>
    </source>
</evidence>
<evidence type="ECO:0000313" key="2">
    <source>
        <dbReference type="EMBL" id="KAI1868878.1"/>
    </source>
</evidence>
<dbReference type="OrthoDB" id="3679184at2759"/>
<organism evidence="2 3">
    <name type="scientific">Neoarthrinium moseri</name>
    <dbReference type="NCBI Taxonomy" id="1658444"/>
    <lineage>
        <taxon>Eukaryota</taxon>
        <taxon>Fungi</taxon>
        <taxon>Dikarya</taxon>
        <taxon>Ascomycota</taxon>
        <taxon>Pezizomycotina</taxon>
        <taxon>Sordariomycetes</taxon>
        <taxon>Xylariomycetidae</taxon>
        <taxon>Amphisphaeriales</taxon>
        <taxon>Apiosporaceae</taxon>
        <taxon>Neoarthrinium</taxon>
    </lineage>
</organism>
<protein>
    <recommendedName>
        <fullName evidence="4">Hypersensitive response-inducing protein</fullName>
    </recommendedName>
</protein>
<dbReference type="Proteomes" id="UP000829685">
    <property type="component" value="Unassembled WGS sequence"/>
</dbReference>
<comment type="caution">
    <text evidence="2">The sequence shown here is derived from an EMBL/GenBank/DDBJ whole genome shotgun (WGS) entry which is preliminary data.</text>
</comment>
<proteinExistence type="predicted"/>
<evidence type="ECO:0000313" key="3">
    <source>
        <dbReference type="Proteomes" id="UP000829685"/>
    </source>
</evidence>
<dbReference type="EMBL" id="JAFIMR010000016">
    <property type="protein sequence ID" value="KAI1868878.1"/>
    <property type="molecule type" value="Genomic_DNA"/>
</dbReference>
<sequence>MKFFATAVSAAAVASAATIGKRDVVFQVSDFTAGCIPHSSQCSYSFGVFQPGTMQTEPIKCSIQATGNPGGALPDVTGGTCEASSRTFAVTRGDAGLTFSVSQPVSPRSNQTGTYLIPADQLTFSGEPNAVVETYTGPTSFDLNSTF</sequence>
<feature type="signal peptide" evidence="1">
    <location>
        <begin position="1"/>
        <end position="16"/>
    </location>
</feature>
<dbReference type="AlphaFoldDB" id="A0A9P9WL40"/>
<gene>
    <name evidence="2" type="ORF">JX265_006857</name>
</gene>
<evidence type="ECO:0008006" key="4">
    <source>
        <dbReference type="Google" id="ProtNLM"/>
    </source>
</evidence>
<keyword evidence="3" id="KW-1185">Reference proteome</keyword>